<evidence type="ECO:0000259" key="2">
    <source>
        <dbReference type="Pfam" id="PF00439"/>
    </source>
</evidence>
<dbReference type="InterPro" id="IPR001487">
    <property type="entry name" value="Bromodomain"/>
</dbReference>
<proteinExistence type="predicted"/>
<feature type="domain" description="Bromo" evidence="2">
    <location>
        <begin position="17"/>
        <end position="94"/>
    </location>
</feature>
<accession>A0ABR2JS66</accession>
<dbReference type="InterPro" id="IPR036427">
    <property type="entry name" value="Bromodomain-like_sf"/>
</dbReference>
<dbReference type="SUPFAM" id="SSF47370">
    <property type="entry name" value="Bromodomain"/>
    <property type="match status" value="1"/>
</dbReference>
<dbReference type="EMBL" id="JAPFFF010000010">
    <property type="protein sequence ID" value="KAK8881592.1"/>
    <property type="molecule type" value="Genomic_DNA"/>
</dbReference>
<dbReference type="Pfam" id="PF00439">
    <property type="entry name" value="Bromodomain"/>
    <property type="match status" value="1"/>
</dbReference>
<keyword evidence="1" id="KW-0103">Bromodomain</keyword>
<evidence type="ECO:0000313" key="4">
    <source>
        <dbReference type="Proteomes" id="UP001470230"/>
    </source>
</evidence>
<dbReference type="Proteomes" id="UP001470230">
    <property type="component" value="Unassembled WGS sequence"/>
</dbReference>
<evidence type="ECO:0000256" key="1">
    <source>
        <dbReference type="ARBA" id="ARBA00023117"/>
    </source>
</evidence>
<name>A0ABR2JS66_9EUKA</name>
<protein>
    <recommendedName>
        <fullName evidence="2">Bromo domain-containing protein</fullName>
    </recommendedName>
</protein>
<organism evidence="3 4">
    <name type="scientific">Tritrichomonas musculus</name>
    <dbReference type="NCBI Taxonomy" id="1915356"/>
    <lineage>
        <taxon>Eukaryota</taxon>
        <taxon>Metamonada</taxon>
        <taxon>Parabasalia</taxon>
        <taxon>Tritrichomonadida</taxon>
        <taxon>Tritrichomonadidae</taxon>
        <taxon>Tritrichomonas</taxon>
    </lineage>
</organism>
<evidence type="ECO:0000313" key="3">
    <source>
        <dbReference type="EMBL" id="KAK8881592.1"/>
    </source>
</evidence>
<keyword evidence="4" id="KW-1185">Reference proteome</keyword>
<reference evidence="3 4" key="1">
    <citation type="submission" date="2024-04" db="EMBL/GenBank/DDBJ databases">
        <title>Tritrichomonas musculus Genome.</title>
        <authorList>
            <person name="Alves-Ferreira E."/>
            <person name="Grigg M."/>
            <person name="Lorenzi H."/>
            <person name="Galac M."/>
        </authorList>
    </citation>
    <scope>NUCLEOTIDE SEQUENCE [LARGE SCALE GENOMIC DNA]</scope>
    <source>
        <strain evidence="3 4">EAF2021</strain>
    </source>
</reference>
<dbReference type="Gene3D" id="1.20.920.10">
    <property type="entry name" value="Bromodomain-like"/>
    <property type="match status" value="1"/>
</dbReference>
<comment type="caution">
    <text evidence="3">The sequence shown here is derived from an EMBL/GenBank/DDBJ whole genome shotgun (WGS) entry which is preliminary data.</text>
</comment>
<gene>
    <name evidence="3" type="ORF">M9Y10_004336</name>
</gene>
<sequence length="236" mass="27698">MSSRKIIHKHLSSSVLMKVMNELETHPITTIYWSPIDDSSFDSVQKNIKDVKTMLDLSVIRQKLYDGEYTTLESWYNDCISVFKDYNLFFNEKSLQIDVSRYCIDLFNKIAIANNVNLINEWSNAIYKIRSKLIKLHDSIPPKLQVRNAMKTRKPKSQSFDKCNQIHLIKQAFDSFNNPRDWIKSTLILYKHGYTDGKKKIDIDLMALDNETINEIYNDLKERSLILEDDETSTDE</sequence>